<keyword evidence="2" id="KW-1185">Reference proteome</keyword>
<proteinExistence type="predicted"/>
<evidence type="ECO:0000313" key="1">
    <source>
        <dbReference type="EMBL" id="WSB09148.1"/>
    </source>
</evidence>
<organism evidence="1 2">
    <name type="scientific">Streptomyces cyaneofuscatus</name>
    <dbReference type="NCBI Taxonomy" id="66883"/>
    <lineage>
        <taxon>Bacteria</taxon>
        <taxon>Bacillati</taxon>
        <taxon>Actinomycetota</taxon>
        <taxon>Actinomycetes</taxon>
        <taxon>Kitasatosporales</taxon>
        <taxon>Streptomycetaceae</taxon>
        <taxon>Streptomyces</taxon>
    </lineage>
</organism>
<protein>
    <submittedName>
        <fullName evidence="1">Uncharacterized protein</fullName>
    </submittedName>
</protein>
<gene>
    <name evidence="1" type="ORF">OG849_18820</name>
</gene>
<accession>A0ABZ1EYN8</accession>
<dbReference type="EMBL" id="CP109083">
    <property type="protein sequence ID" value="WSB09148.1"/>
    <property type="molecule type" value="Genomic_DNA"/>
</dbReference>
<sequence>MVETKKVEVSALERLLRSAMRIIRCANRGLVAVHEGPDGIPRELVPYSIAMVNRQLAA</sequence>
<dbReference type="RefSeq" id="WP_326704562.1">
    <property type="nucleotide sequence ID" value="NZ_CP109083.1"/>
</dbReference>
<evidence type="ECO:0000313" key="2">
    <source>
        <dbReference type="Proteomes" id="UP001356428"/>
    </source>
</evidence>
<name>A0ABZ1EYN8_9ACTN</name>
<dbReference type="Proteomes" id="UP001356428">
    <property type="component" value="Chromosome"/>
</dbReference>
<reference evidence="1 2" key="1">
    <citation type="submission" date="2022-10" db="EMBL/GenBank/DDBJ databases">
        <title>The complete genomes of actinobacterial strains from the NBC collection.</title>
        <authorList>
            <person name="Joergensen T.S."/>
            <person name="Alvarez Arevalo M."/>
            <person name="Sterndorff E.B."/>
            <person name="Faurdal D."/>
            <person name="Vuksanovic O."/>
            <person name="Mourched A.-S."/>
            <person name="Charusanti P."/>
            <person name="Shaw S."/>
            <person name="Blin K."/>
            <person name="Weber T."/>
        </authorList>
    </citation>
    <scope>NUCLEOTIDE SEQUENCE [LARGE SCALE GENOMIC DNA]</scope>
    <source>
        <strain evidence="1 2">NBC 01792</strain>
    </source>
</reference>